<feature type="transmembrane region" description="Helical" evidence="1">
    <location>
        <begin position="345"/>
        <end position="376"/>
    </location>
</feature>
<gene>
    <name evidence="3" type="ORF">QH73_0008735</name>
</gene>
<keyword evidence="4" id="KW-1185">Reference proteome</keyword>
<keyword evidence="1" id="KW-0472">Membrane</keyword>
<dbReference type="EMBL" id="JTJC03000002">
    <property type="protein sequence ID" value="NHC34743.1"/>
    <property type="molecule type" value="Genomic_DNA"/>
</dbReference>
<evidence type="ECO:0000259" key="2">
    <source>
        <dbReference type="Pfam" id="PF26514"/>
    </source>
</evidence>
<organism evidence="3 4">
    <name type="scientific">Scytonema millei VB511283</name>
    <dbReference type="NCBI Taxonomy" id="1245923"/>
    <lineage>
        <taxon>Bacteria</taxon>
        <taxon>Bacillati</taxon>
        <taxon>Cyanobacteriota</taxon>
        <taxon>Cyanophyceae</taxon>
        <taxon>Nostocales</taxon>
        <taxon>Scytonemataceae</taxon>
        <taxon>Scytonema</taxon>
    </lineage>
</organism>
<keyword evidence="1" id="KW-1133">Transmembrane helix</keyword>
<feature type="transmembrane region" description="Helical" evidence="1">
    <location>
        <begin position="411"/>
        <end position="428"/>
    </location>
</feature>
<feature type="transmembrane region" description="Helical" evidence="1">
    <location>
        <begin position="303"/>
        <end position="333"/>
    </location>
</feature>
<protein>
    <recommendedName>
        <fullName evidence="2">DUF8173 domain-containing protein</fullName>
    </recommendedName>
</protein>
<reference evidence="3 4" key="1">
    <citation type="journal article" date="2015" name="Genome Announc.">
        <title>Draft Genome Sequence of the Terrestrial Cyanobacterium Scytonema millei VB511283, Isolated from Eastern India.</title>
        <authorList>
            <person name="Sen D."/>
            <person name="Chandrababunaidu M.M."/>
            <person name="Singh D."/>
            <person name="Sanghi N."/>
            <person name="Ghorai A."/>
            <person name="Mishra G.P."/>
            <person name="Madduluri M."/>
            <person name="Adhikary S.P."/>
            <person name="Tripathy S."/>
        </authorList>
    </citation>
    <scope>NUCLEOTIDE SEQUENCE [LARGE SCALE GENOMIC DNA]</scope>
    <source>
        <strain evidence="3 4">VB511283</strain>
    </source>
</reference>
<dbReference type="RefSeq" id="WP_039717698.1">
    <property type="nucleotide sequence ID" value="NZ_JTJC03000002.1"/>
</dbReference>
<evidence type="ECO:0000256" key="1">
    <source>
        <dbReference type="SAM" id="Phobius"/>
    </source>
</evidence>
<dbReference type="AlphaFoldDB" id="A0A9X5E4M8"/>
<proteinExistence type="predicted"/>
<dbReference type="InterPro" id="IPR058486">
    <property type="entry name" value="DUF8173"/>
</dbReference>
<name>A0A9X5E4M8_9CYAN</name>
<accession>A0A9X5E4M8</accession>
<keyword evidence="1" id="KW-0812">Transmembrane</keyword>
<feature type="domain" description="DUF8173" evidence="2">
    <location>
        <begin position="262"/>
        <end position="434"/>
    </location>
</feature>
<evidence type="ECO:0000313" key="3">
    <source>
        <dbReference type="EMBL" id="NHC34743.1"/>
    </source>
</evidence>
<dbReference type="Proteomes" id="UP000031532">
    <property type="component" value="Unassembled WGS sequence"/>
</dbReference>
<dbReference type="OrthoDB" id="418748at2"/>
<dbReference type="Pfam" id="PF26514">
    <property type="entry name" value="DUF8173"/>
    <property type="match status" value="1"/>
</dbReference>
<feature type="transmembrane region" description="Helical" evidence="1">
    <location>
        <begin position="261"/>
        <end position="282"/>
    </location>
</feature>
<comment type="caution">
    <text evidence="3">The sequence shown here is derived from an EMBL/GenBank/DDBJ whole genome shotgun (WGS) entry which is preliminary data.</text>
</comment>
<sequence length="450" mass="47182">MNSSKGWHFATKQLIQFLCALVLLSVLFFVTPSWAKDAASGKQVTIAAEQIIHDDVYLAGETILLNGTVKGDAVLAAKQITLNGRVEGDLIAAGQVITINGSVGDDARLAGQVLILQPKARIADDAIAAGFSWENQTGSNIGGDLTIFANQALLAGSIKHDAIAATNALELRGSVGRNMQATAVGDPQLVEIPFVPKPPVTVAPVKPGFTLTDTAQVGGKVNYKSATTAQISPRAKIGGGVVGEALEQHQIAPTSNPVREAIWQIQRLLALLFVGWLLLRFVPTWTHNLATRVKAKPLSNLGWGILAFVAVGVGTIAIATVTVILSILLAIALPSLVPPVLGLGIVANLALAVSFIAFASFVPQIVFSLLAGSWLLQKLQPSTPIQPPVRQFVALGIGLLGFVLLTTVPVLGAIVTLIAIFVSLGALAQHVTSRKPQEAIVNHKFPIANH</sequence>
<evidence type="ECO:0000313" key="4">
    <source>
        <dbReference type="Proteomes" id="UP000031532"/>
    </source>
</evidence>